<organism evidence="1 2">
    <name type="scientific">Pleurotus cornucopiae</name>
    <name type="common">Cornucopia mushroom</name>
    <dbReference type="NCBI Taxonomy" id="5321"/>
    <lineage>
        <taxon>Eukaryota</taxon>
        <taxon>Fungi</taxon>
        <taxon>Dikarya</taxon>
        <taxon>Basidiomycota</taxon>
        <taxon>Agaricomycotina</taxon>
        <taxon>Agaricomycetes</taxon>
        <taxon>Agaricomycetidae</taxon>
        <taxon>Agaricales</taxon>
        <taxon>Pleurotineae</taxon>
        <taxon>Pleurotaceae</taxon>
        <taxon>Pleurotus</taxon>
    </lineage>
</organism>
<evidence type="ECO:0000313" key="2">
    <source>
        <dbReference type="Proteomes" id="UP000824881"/>
    </source>
</evidence>
<dbReference type="EMBL" id="WQMT02000009">
    <property type="protein sequence ID" value="KAG9219042.1"/>
    <property type="molecule type" value="Genomic_DNA"/>
</dbReference>
<gene>
    <name evidence="1" type="ORF">CCMSSC00406_0001452</name>
</gene>
<protein>
    <submittedName>
        <fullName evidence="1">Uncharacterized protein</fullName>
    </submittedName>
</protein>
<evidence type="ECO:0000313" key="1">
    <source>
        <dbReference type="EMBL" id="KAG9219042.1"/>
    </source>
</evidence>
<dbReference type="Proteomes" id="UP000824881">
    <property type="component" value="Unassembled WGS sequence"/>
</dbReference>
<sequence>MSWTGSYPPPPRRSRSRSPSRGSYPPRSSYGDPHYPPDQYRADWDTYDRDRWAYYERERPGYDYGRRGRSRSPPPDEFSRKRRRSPSPFERDRYEPRPRFNDDYDAPPRHGYSSPPRRGNSGPYSSRRPPADPHHLDYPASLKQYAEWFRYYHPQAAIDEDNADKAAEQEAGDGTKPRNGIKTRWENYKKDFAATQLQTMFEHHKKSPWFAEKYDPAPEFANLRLRVRKEGWKGRIDAFLLDLESSKYDPDSQESTQQSSPTLDNSTNGEQSGDTNGAVDEGKANGADDEMQFAMDGDEDVGDPDAAKTESNGKSQPQDARRMLNRGEEISTMPEGNQVTIRTIPPDIGRMKLEDSLCKMPGFKYLALGDPMQKRNYYRAGWIRFNDDADMSAVMSELSEKKIEGFKLHVTHNTRPFTAKIRCTPEIASRPERLEKDLANIKTLAAILEEEAAKLRTTKVKKVTVSKTPNENAPVEADAPMEDAGDDIMEDDPEPREKGSDAVERRIEKVMFDLREQGVVDINDEKAYEEKKVSISLDMYCAYLRAAYHTCYYCALVADHIEELQRKCVKHERKPYGKVAAEEAKDAGKEKDAKANEESAEAKDPAEKDAARDKEREKSKNDNLKNVKSDERWLEWHDSKIALLINRDGVDPHDYGGKRYQEELAKVLEPFIKQEDEGKFRCKTCQKLFKATSFVEKHIANKHPEHTKDLEEIPYFNNFALDPHRIQPFVHPPQLLGSGQPPPPQAYGIQAPVYHGGSGGGNDYGRTGGGGQFVPQMSYPPLFNNGWDMGGFPPNSYQPIPQPMRRDEATTARRLSDRITGFAPGSELSTLPPAIGLPPKPSAAALDSALQAGNTGRRGGRSGAQAIGPPPPPPPDAKEDPRAAAGKRMVRPIVKSIYFGLNVDSGEALRVSVPLQPSHSQRPPLNPLQIPSPTMSGPRLPAVRLASVSSNEGEAPSIEGVLLSPSRFGYEWTTEADGSLASVGRGYGENDIDGEAEEDSGDVPSDEQASPLHNDESQPSSSNGLQGTTFQPRFSRALSMPLPSQLGHLQNPHRSGPSPPDDSKEEELSRLGELSLELADSVQMMIQTMLQVSPPQMLDPAKEQFSACALAVPTTSMSAMFTTMKSLNYISANSATFCAAPSSRKEGLAFPRQPMNEFDIGELLQNVGDALSGSAAQAGVDLVLYHADVGMKHVIVKGDESGISFALSHIVRQVLSTAREGDSIELGLYINPSKQLPNRDSLEDGDVHFLHRSTPVDLDHLLQCTIDVGHKFATDGYTVMNGGAFPKPARATPSFNSSLLKRLLSLIDASLETDLPPITFSSGRVCQLHMELERGPLSTVPPTTSPLSNGDEASALEPSIEQLAAFAETLRGKKGSLYASSKGSFAHHFTSYLTAWGMDVSHVSADTAEEEITQVNEQPAVTGDAVIAPSPQSPVYGPQLEGYDMNGVAGKSDVPLSFIFIDDDVCVLKERLQSLRTEQRFNLTLKKRPPLAPLHRRSTPQLHRPETETPSKPNPPVVIVHFTSLSKFKIVKDLIQSMVSSYNGSTSPIPEVMIIPKPAGPRRFLTALHTAVTKPIVDPFFVPIATSPMTPGMHLSNSFFPYVPLSQNQPSIPNRPTGSRSNSDKSTKSNREFFDHTHVAPSSPLARPDNIEYFSQAADQFGTSPASGVVIQSPDGQPHGIFFHPKGKSQRQLSSGLAMERDKGHLAIPVSRRSSSAKINHSDSAQRLSFSTLHEMVSSQQSPSSPTHRSSQKASSPRIEESMGPPQTMPRKMSMSDVALRKSPVPASPSVGISPGSRRPMRRRPTVEAKSPTAMSKKKAKTTDGIVPPVKVLIVEDNPINQTILSTFMKKKKITYDVAENGLEAVEKWRTGSFHLILMDIQMPVMDGLEATKEIRRLEKSNAMAGFPPTPLAEDGSLALRTPSESSSSLVEARSSPYRSSVIIVALTASSMQRDRVTALAAGCNDFLTKPVSLKWLENKIIEWGSIKALQMWADLRPDVLRRISSGQAAQARSIADRLYVPKDRVATPSPSRAALTNGDHTEPANPVSASEEENVPTFADSVVGLMRSSSTSSNTGWRKGTLDSIDDLPDGSIFPLMEHQESPTMEISGNEQAASLNPAHEGRQEESDATGTDTSAKSAQTEELIPPQAATHGWPTESSEP</sequence>
<name>A0ACB7ILD8_PLECO</name>
<reference evidence="1 2" key="1">
    <citation type="journal article" date="2021" name="Appl. Environ. Microbiol.">
        <title>Genetic linkage and physical mapping for an oyster mushroom Pleurotus cornucopiae and QTL analysis for the trait cap color.</title>
        <authorList>
            <person name="Zhang Y."/>
            <person name="Gao W."/>
            <person name="Sonnenberg A."/>
            <person name="Chen Q."/>
            <person name="Zhang J."/>
            <person name="Huang C."/>
        </authorList>
    </citation>
    <scope>NUCLEOTIDE SEQUENCE [LARGE SCALE GENOMIC DNA]</scope>
    <source>
        <strain evidence="1">CCMSSC00406</strain>
    </source>
</reference>
<accession>A0ACB7ILD8</accession>
<keyword evidence="2" id="KW-1185">Reference proteome</keyword>
<comment type="caution">
    <text evidence="1">The sequence shown here is derived from an EMBL/GenBank/DDBJ whole genome shotgun (WGS) entry which is preliminary data.</text>
</comment>
<proteinExistence type="predicted"/>